<dbReference type="PROSITE" id="PS01175">
    <property type="entry name" value="RIBONUCLEASE_II"/>
    <property type="match status" value="1"/>
</dbReference>
<keyword evidence="6" id="KW-0271">Exosome</keyword>
<dbReference type="Pfam" id="PF17216">
    <property type="entry name" value="Rrp44_CSD1"/>
    <property type="match status" value="1"/>
</dbReference>
<dbReference type="SUPFAM" id="SSF50249">
    <property type="entry name" value="Nucleic acid-binding proteins"/>
    <property type="match status" value="2"/>
</dbReference>
<dbReference type="GO" id="GO:0070651">
    <property type="term" value="P:nonfunctional rRNA decay"/>
    <property type="evidence" value="ECO:0007669"/>
    <property type="project" value="EnsemblFungi"/>
</dbReference>
<keyword evidence="8" id="KW-0694">RNA-binding</keyword>
<dbReference type="GO" id="GO:0000175">
    <property type="term" value="F:3'-5'-RNA exonuclease activity"/>
    <property type="evidence" value="ECO:0007669"/>
    <property type="project" value="EnsemblFungi"/>
</dbReference>
<dbReference type="InterPro" id="IPR029060">
    <property type="entry name" value="PIN-like_dom_sf"/>
</dbReference>
<dbReference type="GO" id="GO:0033621">
    <property type="term" value="P:nuclear mRNA surveillance of meiosis-specific transcripts"/>
    <property type="evidence" value="ECO:0007669"/>
    <property type="project" value="EnsemblFungi"/>
</dbReference>
<dbReference type="GO" id="GO:0071038">
    <property type="term" value="P:TRAMP-dependent tRNA surveillance pathway"/>
    <property type="evidence" value="ECO:0007669"/>
    <property type="project" value="EnsemblFungi"/>
</dbReference>
<keyword evidence="4" id="KW-0540">Nuclease</keyword>
<proteinExistence type="inferred from homology"/>
<dbReference type="OrthoDB" id="372421at2759"/>
<evidence type="ECO:0000256" key="4">
    <source>
        <dbReference type="ARBA" id="ARBA00022722"/>
    </source>
</evidence>
<dbReference type="Gene3D" id="2.40.50.140">
    <property type="entry name" value="Nucleic acid-binding proteins"/>
    <property type="match status" value="1"/>
</dbReference>
<evidence type="ECO:0000256" key="8">
    <source>
        <dbReference type="ARBA" id="ARBA00022884"/>
    </source>
</evidence>
<feature type="region of interest" description="Disordered" evidence="12">
    <location>
        <begin position="427"/>
        <end position="475"/>
    </location>
</feature>
<dbReference type="InterPro" id="IPR050180">
    <property type="entry name" value="RNR_Ribonuclease"/>
</dbReference>
<dbReference type="Gene3D" id="2.40.50.700">
    <property type="match status" value="1"/>
</dbReference>
<reference evidence="15" key="1">
    <citation type="submission" date="2009-11" db="EMBL/GenBank/DDBJ databases">
        <authorList>
            <consortium name="The Broad Institute Genome Sequencing Platform"/>
            <person name="Ward D."/>
            <person name="Feldgarden M."/>
            <person name="Earl A."/>
            <person name="Young S.K."/>
            <person name="Zeng Q."/>
            <person name="Koehrsen M."/>
            <person name="Alvarado L."/>
            <person name="Berlin A."/>
            <person name="Bochicchio J."/>
            <person name="Borenstein D."/>
            <person name="Chapman S.B."/>
            <person name="Chen Z."/>
            <person name="Engels R."/>
            <person name="Freedman E."/>
            <person name="Gellesch M."/>
            <person name="Goldberg J."/>
            <person name="Griggs A."/>
            <person name="Gujja S."/>
            <person name="Heilman E."/>
            <person name="Heiman D."/>
            <person name="Hepburn T."/>
            <person name="Howarth C."/>
            <person name="Jen D."/>
            <person name="Larson L."/>
            <person name="Lewis B."/>
            <person name="Mehta T."/>
            <person name="Park D."/>
            <person name="Pearson M."/>
            <person name="Roberts A."/>
            <person name="Saif S."/>
            <person name="Shea T."/>
            <person name="Shenoy N."/>
            <person name="Sisk P."/>
            <person name="Stolte C."/>
            <person name="Sykes S."/>
            <person name="Thomson T."/>
            <person name="Walk T."/>
            <person name="White J."/>
            <person name="Yandava C."/>
            <person name="Izard J."/>
            <person name="Baranova O.V."/>
            <person name="Blanton J.M."/>
            <person name="Tanner A.C."/>
            <person name="Dewhirst F.E."/>
            <person name="Haas B."/>
            <person name="Nusbaum C."/>
            <person name="Birren B."/>
        </authorList>
    </citation>
    <scope>NUCLEOTIDE SEQUENCE [LARGE SCALE GENOMIC DNA]</scope>
    <source>
        <strain evidence="15">1-1 BBBD Race 1</strain>
    </source>
</reference>
<dbReference type="GO" id="GO:0000785">
    <property type="term" value="C:chromatin"/>
    <property type="evidence" value="ECO:0007669"/>
    <property type="project" value="EnsemblFungi"/>
</dbReference>
<reference evidence="16" key="4">
    <citation type="submission" date="2025-05" db="UniProtKB">
        <authorList>
            <consortium name="EnsemblFungi"/>
        </authorList>
    </citation>
    <scope>IDENTIFICATION</scope>
    <source>
        <strain evidence="16">isolate 1-1 / race 1 (BBBD)</strain>
    </source>
</reference>
<reference evidence="16 17" key="3">
    <citation type="journal article" date="2017" name="G3 (Bethesda)">
        <title>Comparative analysis highlights variable genome content of wheat rusts and divergence of the mating loci.</title>
        <authorList>
            <person name="Cuomo C.A."/>
            <person name="Bakkeren G."/>
            <person name="Khalil H.B."/>
            <person name="Panwar V."/>
            <person name="Joly D."/>
            <person name="Linning R."/>
            <person name="Sakthikumar S."/>
            <person name="Song X."/>
            <person name="Adiconis X."/>
            <person name="Fan L."/>
            <person name="Goldberg J.M."/>
            <person name="Levin J.Z."/>
            <person name="Young S."/>
            <person name="Zeng Q."/>
            <person name="Anikster Y."/>
            <person name="Bruce M."/>
            <person name="Wang M."/>
            <person name="Yin C."/>
            <person name="McCallum B."/>
            <person name="Szabo L.J."/>
            <person name="Hulbert S."/>
            <person name="Chen X."/>
            <person name="Fellers J.P."/>
        </authorList>
    </citation>
    <scope>NUCLEOTIDE SEQUENCE</scope>
    <source>
        <strain evidence="17">Isolate 1-1 / race 1 (BBBD)</strain>
        <strain evidence="16">isolate 1-1 / race 1 (BBBD)</strain>
    </source>
</reference>
<dbReference type="STRING" id="630390.A0A180GCV1"/>
<dbReference type="InterPro" id="IPR022966">
    <property type="entry name" value="RNase_II/R_CS"/>
</dbReference>
<dbReference type="GO" id="GO:0031267">
    <property type="term" value="F:small GTPase binding"/>
    <property type="evidence" value="ECO:0007669"/>
    <property type="project" value="EnsemblFungi"/>
</dbReference>
<feature type="domain" description="PIN" evidence="13">
    <location>
        <begin position="168"/>
        <end position="288"/>
    </location>
</feature>
<evidence type="ECO:0000256" key="7">
    <source>
        <dbReference type="ARBA" id="ARBA00022839"/>
    </source>
</evidence>
<dbReference type="GO" id="GO:0006397">
    <property type="term" value="P:mRNA processing"/>
    <property type="evidence" value="ECO:0007669"/>
    <property type="project" value="EnsemblFungi"/>
</dbReference>
<dbReference type="GO" id="GO:1990251">
    <property type="term" value="C:nuclear exosome focus"/>
    <property type="evidence" value="ECO:0007669"/>
    <property type="project" value="EnsemblFungi"/>
</dbReference>
<evidence type="ECO:0000256" key="3">
    <source>
        <dbReference type="ARBA" id="ARBA00022552"/>
    </source>
</evidence>
<dbReference type="GO" id="GO:0071039">
    <property type="term" value="P:nuclear polyadenylation-dependent CUT catabolic process"/>
    <property type="evidence" value="ECO:0007669"/>
    <property type="project" value="EnsemblFungi"/>
</dbReference>
<name>A0A180GCV1_PUCT1</name>
<evidence type="ECO:0000256" key="2">
    <source>
        <dbReference type="ARBA" id="ARBA00005785"/>
    </source>
</evidence>
<dbReference type="EMBL" id="ADAS02000100">
    <property type="protein sequence ID" value="OAV90527.1"/>
    <property type="molecule type" value="Genomic_DNA"/>
</dbReference>
<dbReference type="PANTHER" id="PTHR23355:SF35">
    <property type="entry name" value="EXOSOME COMPLEX EXONUCLEASE RRP44"/>
    <property type="match status" value="1"/>
</dbReference>
<evidence type="ECO:0000313" key="16">
    <source>
        <dbReference type="EnsemblFungi" id="PTTG_11954-t43_1-p1"/>
    </source>
</evidence>
<keyword evidence="7" id="KW-0269">Exonuclease</keyword>
<dbReference type="GO" id="GO:0000049">
    <property type="term" value="F:tRNA binding"/>
    <property type="evidence" value="ECO:0007669"/>
    <property type="project" value="EnsemblFungi"/>
</dbReference>
<dbReference type="InterPro" id="IPR001900">
    <property type="entry name" value="RNase_II/R"/>
</dbReference>
<dbReference type="Proteomes" id="UP000005240">
    <property type="component" value="Unassembled WGS sequence"/>
</dbReference>
<dbReference type="FunFam" id="3.40.50.1010:FF:000057">
    <property type="entry name" value="Unplaced genomic scaffold supercont1.23, whole genome shotgun sequence"/>
    <property type="match status" value="1"/>
</dbReference>
<comment type="similarity">
    <text evidence="2 11">Belongs to the RNR ribonuclease family.</text>
</comment>
<dbReference type="InterPro" id="IPR012340">
    <property type="entry name" value="NA-bd_OB-fold"/>
</dbReference>
<protein>
    <recommendedName>
        <fullName evidence="10">Ribosomal RNA-processing protein 44</fullName>
    </recommendedName>
</protein>
<dbReference type="SMART" id="SM00670">
    <property type="entry name" value="PINc"/>
    <property type="match status" value="1"/>
</dbReference>
<dbReference type="GO" id="GO:0000467">
    <property type="term" value="P:exonucleolytic trimming to generate mature 3'-end of 5.8S rRNA from tricistronic rRNA transcript (SSU-rRNA, 5.8S rRNA, LSU-rRNA)"/>
    <property type="evidence" value="ECO:0007669"/>
    <property type="project" value="EnsemblFungi"/>
</dbReference>
<evidence type="ECO:0000259" key="13">
    <source>
        <dbReference type="SMART" id="SM00670"/>
    </source>
</evidence>
<dbReference type="GO" id="GO:0071031">
    <property type="term" value="P:nuclear mRNA surveillance of mRNA 3'-end processing"/>
    <property type="evidence" value="ECO:0007669"/>
    <property type="project" value="EnsemblFungi"/>
</dbReference>
<dbReference type="Pfam" id="PF13638">
    <property type="entry name" value="PIN_4"/>
    <property type="match status" value="1"/>
</dbReference>
<sequence>MYKSEKSCTSPCGVLYAVWRISLCLGLHSGSSGGPSQTSTTHQQRFEMVHPHPPITILNLAKNAAEPYGAEAVTQKQYLRKTNRGKVQKLCREHYLRNDIPCGSSHCADCQRILSAIELGHGHRHPQDSAGQADRMEIEETESTKKRRKVLLLSQSARTGHRKFTNKHYLVLDTNVVLRQIDLLEAASFGTDLIVPQTVLDEVRHRSLPIFNRLKSLINETDPTGRFIRGWVFWNESRFDTHVRREPEESINDRNDRAIREVCTWYKAHLAAHKIDVVLLTDDRANFDKANQQHILASTTKQYVEHMAQESAQLLLDLVASTGSAFESDDPNNAQKEKTKSNFYQEYLPLGQLQSGIQSGHLFQGTFRPNPYNYLEGSIFHDAFDKPLLLIGRESMNRAIDGDVVAVELLPREEWKSSTDDVVVEQDAAGPAEDPDPESAGSSLEEEAEQKESRTISKTVKKAGPGTNSQPTGRVVGVIKRNWRPYVCHIDRASIPISALQSSLSAHAVFAMPLSRSVPKIRIRTRQASTLANQKILVSIDRWEPSSRYPEGHFVRALGIVESKDTEQESLLLEHDIPYRPFGKAILDCLPAAGDKWVVPEKSSSSPLWNNREDFRDLMVCSIDPPGCQDIDDALHAKRLANGNIEVGVHIADVSHFVLPDTPMDVEAASRGTTVYLVDKRIDMLPSLLGTNLCSLRPDVERLAFSVIWELREEDSKIEAVRFTKSVIKSKAAFTYEAAQIRKDDSSLKDEISESIRLLNKLAIQLKKARMDNGALNLASPEIKIHMSSSESSDPVDVEQKESRETNSLVEEFMLLANISVARRIYESFPQTAVLRRHNPPPKTNFEVLQDVLLKRRGLELDVSSSASLASSLDKCIDPKIPAFNTLVRIMATRCMLPAEYFGSGSVSKDTFGHYGLASEIYTHFTSPIRRYADVLVHRQLHAAITDGPLPTSMNSKAFVEKIMTNINKRHNAAQKAGRASVEFYVAIAIKAKQQTLQQKSPSSIPRSIPGTEPSPAAYVTAEAFVIRTFRNGLAVFVSEYSLEGLIKFKEDQEYDGERYEIGVSRQTGSSSKSASVREQTDGGLVKIGIFDKVSVGISTEQDRSTQRGRVKMVLLKPINSSNL</sequence>
<evidence type="ECO:0000256" key="5">
    <source>
        <dbReference type="ARBA" id="ARBA00022801"/>
    </source>
</evidence>
<evidence type="ECO:0000256" key="1">
    <source>
        <dbReference type="ARBA" id="ARBA00004123"/>
    </source>
</evidence>
<dbReference type="SMART" id="SM00955">
    <property type="entry name" value="RNB"/>
    <property type="match status" value="1"/>
</dbReference>
<dbReference type="GO" id="GO:0030847">
    <property type="term" value="P:termination of RNA polymerase II transcription, exosome-dependent"/>
    <property type="evidence" value="ECO:0007669"/>
    <property type="project" value="EnsemblFungi"/>
</dbReference>
<dbReference type="Gene3D" id="3.40.50.1010">
    <property type="entry name" value="5'-nuclease"/>
    <property type="match status" value="1"/>
</dbReference>
<dbReference type="GO" id="GO:0005730">
    <property type="term" value="C:nucleolus"/>
    <property type="evidence" value="ECO:0007669"/>
    <property type="project" value="EnsemblFungi"/>
</dbReference>
<evidence type="ECO:0000259" key="14">
    <source>
        <dbReference type="SMART" id="SM00955"/>
    </source>
</evidence>
<comment type="subcellular location">
    <subcellularLocation>
        <location evidence="1">Nucleus</location>
    </subcellularLocation>
</comment>
<dbReference type="FunFam" id="2.40.50.700:FF:000001">
    <property type="entry name" value="Exosome complex exonuclease exoribonuclease (Rrp44)"/>
    <property type="match status" value="1"/>
</dbReference>
<organism evidence="15">
    <name type="scientific">Puccinia triticina (isolate 1-1 / race 1 (BBBD))</name>
    <name type="common">Brown leaf rust fungus</name>
    <dbReference type="NCBI Taxonomy" id="630390"/>
    <lineage>
        <taxon>Eukaryota</taxon>
        <taxon>Fungi</taxon>
        <taxon>Dikarya</taxon>
        <taxon>Basidiomycota</taxon>
        <taxon>Pucciniomycotina</taxon>
        <taxon>Pucciniomycetes</taxon>
        <taxon>Pucciniales</taxon>
        <taxon>Pucciniaceae</taxon>
        <taxon>Puccinia</taxon>
    </lineage>
</organism>
<keyword evidence="9" id="KW-0539">Nucleus</keyword>
<dbReference type="InterPro" id="IPR033770">
    <property type="entry name" value="RRP44_S1"/>
</dbReference>
<reference evidence="15" key="2">
    <citation type="submission" date="2016-05" db="EMBL/GenBank/DDBJ databases">
        <title>Comparative analysis highlights variable genome content of wheat rusts and divergence of the mating loci.</title>
        <authorList>
            <person name="Cuomo C.A."/>
            <person name="Bakkeren G."/>
            <person name="Szabo L."/>
            <person name="Khalil H."/>
            <person name="Joly D."/>
            <person name="Goldberg J."/>
            <person name="Young S."/>
            <person name="Zeng Q."/>
            <person name="Fellers J."/>
        </authorList>
    </citation>
    <scope>NUCLEOTIDE SEQUENCE [LARGE SCALE GENOMIC DNA]</scope>
    <source>
        <strain evidence="15">1-1 BBBD Race 1</strain>
    </source>
</reference>
<dbReference type="PANTHER" id="PTHR23355">
    <property type="entry name" value="RIBONUCLEASE"/>
    <property type="match status" value="1"/>
</dbReference>
<dbReference type="VEuPathDB" id="FungiDB:PTTG_11954"/>
<dbReference type="Pfam" id="PF00773">
    <property type="entry name" value="RNB"/>
    <property type="match status" value="1"/>
</dbReference>
<evidence type="ECO:0000256" key="10">
    <source>
        <dbReference type="ARBA" id="ARBA00077930"/>
    </source>
</evidence>
<evidence type="ECO:0000313" key="17">
    <source>
        <dbReference type="Proteomes" id="UP000005240"/>
    </source>
</evidence>
<dbReference type="InterPro" id="IPR033771">
    <property type="entry name" value="Rrp44_CSD1"/>
</dbReference>
<gene>
    <name evidence="15" type="ORF">PTTG_11954</name>
</gene>
<evidence type="ECO:0000256" key="9">
    <source>
        <dbReference type="ARBA" id="ARBA00023242"/>
    </source>
</evidence>
<keyword evidence="17" id="KW-1185">Reference proteome</keyword>
<dbReference type="SUPFAM" id="SSF88723">
    <property type="entry name" value="PIN domain-like"/>
    <property type="match status" value="1"/>
</dbReference>
<evidence type="ECO:0000256" key="6">
    <source>
        <dbReference type="ARBA" id="ARBA00022835"/>
    </source>
</evidence>
<dbReference type="Gene3D" id="2.40.50.690">
    <property type="match status" value="1"/>
</dbReference>
<accession>A0A180GCV1</accession>
<feature type="domain" description="RNB" evidence="14">
    <location>
        <begin position="612"/>
        <end position="947"/>
    </location>
</feature>
<dbReference type="CDD" id="cd09862">
    <property type="entry name" value="PIN_Rrp44-like"/>
    <property type="match status" value="1"/>
</dbReference>
<dbReference type="GO" id="GO:0000177">
    <property type="term" value="C:cytoplasmic exosome (RNase complex)"/>
    <property type="evidence" value="ECO:0007669"/>
    <property type="project" value="EnsemblFungi"/>
</dbReference>
<evidence type="ECO:0000313" key="15">
    <source>
        <dbReference type="EMBL" id="OAV90527.1"/>
    </source>
</evidence>
<dbReference type="EnsemblFungi" id="PTTG_11954-t43_1">
    <property type="protein sequence ID" value="PTTG_11954-t43_1-p1"/>
    <property type="gene ID" value="PTTG_11954"/>
</dbReference>
<dbReference type="InterPro" id="IPR002716">
    <property type="entry name" value="PIN_dom"/>
</dbReference>
<keyword evidence="5" id="KW-0378">Hydrolase</keyword>
<dbReference type="GO" id="GO:0071035">
    <property type="term" value="P:nuclear polyadenylation-dependent rRNA catabolic process"/>
    <property type="evidence" value="ECO:0007669"/>
    <property type="project" value="EnsemblFungi"/>
</dbReference>
<evidence type="ECO:0000256" key="11">
    <source>
        <dbReference type="RuleBase" id="RU003901"/>
    </source>
</evidence>
<dbReference type="GO" id="GO:0000176">
    <property type="term" value="C:nuclear exosome (RNase complex)"/>
    <property type="evidence" value="ECO:0007669"/>
    <property type="project" value="EnsemblFungi"/>
</dbReference>
<dbReference type="GO" id="GO:0043628">
    <property type="term" value="P:regulatory ncRNA 3'-end processing"/>
    <property type="evidence" value="ECO:0007669"/>
    <property type="project" value="EnsemblFungi"/>
</dbReference>
<dbReference type="Pfam" id="PF17849">
    <property type="entry name" value="OB_Dis3"/>
    <property type="match status" value="1"/>
</dbReference>
<dbReference type="GO" id="GO:0004521">
    <property type="term" value="F:RNA endonuclease activity"/>
    <property type="evidence" value="ECO:0007669"/>
    <property type="project" value="EnsemblFungi"/>
</dbReference>
<keyword evidence="3" id="KW-0698">rRNA processing</keyword>
<dbReference type="InterPro" id="IPR041505">
    <property type="entry name" value="Dis3_CSD2"/>
</dbReference>
<dbReference type="Pfam" id="PF17215">
    <property type="entry name" value="Rrp44_S1"/>
    <property type="match status" value="1"/>
</dbReference>
<feature type="region of interest" description="Disordered" evidence="12">
    <location>
        <begin position="122"/>
        <end position="142"/>
    </location>
</feature>
<dbReference type="AlphaFoldDB" id="A0A180GCV1"/>
<evidence type="ECO:0000256" key="12">
    <source>
        <dbReference type="SAM" id="MobiDB-lite"/>
    </source>
</evidence>